<name>A0AA91I5W6_9GAMM</name>
<comment type="caution">
    <text evidence="2">The sequence shown here is derived from an EMBL/GenBank/DDBJ whole genome shotgun (WGS) entry which is preliminary data.</text>
</comment>
<dbReference type="EMBL" id="LUUL01000063">
    <property type="protein sequence ID" value="OAI27526.1"/>
    <property type="molecule type" value="Genomic_DNA"/>
</dbReference>
<feature type="chain" id="PRO_5041744748" description="PEP-CTERM protein-sorting domain-containing protein" evidence="1">
    <location>
        <begin position="31"/>
        <end position="263"/>
    </location>
</feature>
<evidence type="ECO:0000313" key="3">
    <source>
        <dbReference type="Proteomes" id="UP000077734"/>
    </source>
</evidence>
<evidence type="ECO:0008006" key="4">
    <source>
        <dbReference type="Google" id="ProtNLM"/>
    </source>
</evidence>
<gene>
    <name evidence="2" type="ORF">A1356_09305</name>
</gene>
<accession>A0AA91I5W6</accession>
<organism evidence="2 3">
    <name type="scientific">Methylomonas koyamae</name>
    <dbReference type="NCBI Taxonomy" id="702114"/>
    <lineage>
        <taxon>Bacteria</taxon>
        <taxon>Pseudomonadati</taxon>
        <taxon>Pseudomonadota</taxon>
        <taxon>Gammaproteobacteria</taxon>
        <taxon>Methylococcales</taxon>
        <taxon>Methylococcaceae</taxon>
        <taxon>Methylomonas</taxon>
    </lineage>
</organism>
<protein>
    <recommendedName>
        <fullName evidence="4">PEP-CTERM protein-sorting domain-containing protein</fullName>
    </recommendedName>
</protein>
<sequence length="263" mass="27288">MMNIQLARLLTSRFGAGALLAAAVSAPAAAATVSGGAMSVNFDRNALAAAIAIDETPAPAMYLEEFFDAPASRSRNYNQILEDHLVPGTAEIPATGLALAVNPGQVANLTGRRSKPTTLDFDPANFAASVNGAIGLAGVFRFRVDTGTDFNRILSGDYTLEYDAANIDAVSGRSGWSLYNHVSFRAESFNLFNVVMGLDSDSFSLSGDLGLGEGYDHLNGRRGAIVGNFNLQSAVVPLPPAFLLFAAGLAGLGIGRSGAGRNA</sequence>
<evidence type="ECO:0000256" key="1">
    <source>
        <dbReference type="SAM" id="SignalP"/>
    </source>
</evidence>
<keyword evidence="3" id="KW-1185">Reference proteome</keyword>
<feature type="signal peptide" evidence="1">
    <location>
        <begin position="1"/>
        <end position="30"/>
    </location>
</feature>
<dbReference type="Proteomes" id="UP000077734">
    <property type="component" value="Unassembled WGS sequence"/>
</dbReference>
<evidence type="ECO:0000313" key="2">
    <source>
        <dbReference type="EMBL" id="OAI27526.1"/>
    </source>
</evidence>
<keyword evidence="1" id="KW-0732">Signal</keyword>
<reference evidence="2 3" key="1">
    <citation type="submission" date="2016-03" db="EMBL/GenBank/DDBJ databases">
        <authorList>
            <person name="Heylen K."/>
            <person name="De Vos P."/>
            <person name="Vekeman B."/>
        </authorList>
    </citation>
    <scope>NUCLEOTIDE SEQUENCE [LARGE SCALE GENOMIC DNA]</scope>
    <source>
        <strain evidence="2 3">R-49807</strain>
    </source>
</reference>
<dbReference type="AlphaFoldDB" id="A0AA91I5W6"/>
<proteinExistence type="predicted"/>